<evidence type="ECO:0000313" key="2">
    <source>
        <dbReference type="Proteomes" id="UP000312102"/>
    </source>
</evidence>
<accession>A0AAE6FT05</accession>
<dbReference type="EMBL" id="CP040986">
    <property type="protein sequence ID" value="QDD13654.1"/>
    <property type="molecule type" value="Genomic_DNA"/>
</dbReference>
<proteinExistence type="predicted"/>
<name>A0AAE6FT05_9PROT</name>
<evidence type="ECO:0000313" key="1">
    <source>
        <dbReference type="EMBL" id="QDD13654.1"/>
    </source>
</evidence>
<dbReference type="KEGG" id="mrk:FIT61_04240"/>
<reference evidence="1 2" key="1">
    <citation type="journal article" date="2019" name="ISME J.">
        <title>Evolution in action: habitat transition from sediment to the pelagial leads to genome streamlining in Methylophilaceae.</title>
        <authorList>
            <person name="Salcher M."/>
            <person name="Schaefle D."/>
            <person name="Kaspar M."/>
            <person name="Neuenschwander S.M."/>
            <person name="Ghai R."/>
        </authorList>
    </citation>
    <scope>NUCLEOTIDE SEQUENCE [LARGE SCALE GENOMIC DNA]</scope>
    <source>
        <strain evidence="1 2">MMS-RI-1</strain>
    </source>
</reference>
<protein>
    <recommendedName>
        <fullName evidence="3">DUF2946 domain-containing protein</fullName>
    </recommendedName>
</protein>
<evidence type="ECO:0008006" key="3">
    <source>
        <dbReference type="Google" id="ProtNLM"/>
    </source>
</evidence>
<sequence length="91" mass="10263">MIILFAVSQQAAIAHEISHIEDYTEKTQSHKSDLHSCAQCIGFAKLQHINDGEFAFSLEELNHYTVFVVQPNSYESLTAIHFAARAPPQYL</sequence>
<keyword evidence="2" id="KW-1185">Reference proteome</keyword>
<gene>
    <name evidence="1" type="ORF">FIT61_04240</name>
</gene>
<organism evidence="1 2">
    <name type="scientific">Candidatus Methylopumilus rimovensis</name>
    <dbReference type="NCBI Taxonomy" id="2588535"/>
    <lineage>
        <taxon>Bacteria</taxon>
        <taxon>Pseudomonadati</taxon>
        <taxon>Pseudomonadota</taxon>
        <taxon>Betaproteobacteria</taxon>
        <taxon>Nitrosomonadales</taxon>
        <taxon>Methylophilaceae</taxon>
        <taxon>Candidatus Methylopumilus</taxon>
    </lineage>
</organism>
<dbReference type="Proteomes" id="UP000312102">
    <property type="component" value="Chromosome"/>
</dbReference>
<dbReference type="RefSeq" id="WP_139883464.1">
    <property type="nucleotide sequence ID" value="NZ_CP040986.1"/>
</dbReference>
<dbReference type="AlphaFoldDB" id="A0AAE6FT05"/>